<dbReference type="Proteomes" id="UP001155027">
    <property type="component" value="Unassembled WGS sequence"/>
</dbReference>
<comment type="caution">
    <text evidence="2">The sequence shown here is derived from an EMBL/GenBank/DDBJ whole genome shotgun (WGS) entry which is preliminary data.</text>
</comment>
<dbReference type="EMBL" id="JANUAU010000005">
    <property type="protein sequence ID" value="MCS3677976.1"/>
    <property type="molecule type" value="Genomic_DNA"/>
</dbReference>
<accession>A0A840EKZ8</accession>
<protein>
    <submittedName>
        <fullName evidence="2">Uncharacterized protein</fullName>
    </submittedName>
</protein>
<evidence type="ECO:0000313" key="1">
    <source>
        <dbReference type="EMBL" id="MCS3677976.1"/>
    </source>
</evidence>
<dbReference type="EMBL" id="JANUBB010000008">
    <property type="protein sequence ID" value="MCS3952250.1"/>
    <property type="molecule type" value="Genomic_DNA"/>
</dbReference>
<dbReference type="RefSeq" id="WP_011403558.1">
    <property type="nucleotide sequence ID" value="NZ_CALTRV010000015.1"/>
</dbReference>
<name>A0A840EKZ8_9BACT</name>
<evidence type="ECO:0000313" key="2">
    <source>
        <dbReference type="EMBL" id="MCS3711680.1"/>
    </source>
</evidence>
<gene>
    <name evidence="6" type="ORF">GGP45_001806</name>
    <name evidence="2" type="ORF">GGP61_003313</name>
    <name evidence="1" type="ORF">GGP71_001904</name>
    <name evidence="3" type="ORF">GGP82_001431</name>
    <name evidence="4" type="ORF">GGP83_002213</name>
    <name evidence="7" type="ORF">GGP99_000291</name>
    <name evidence="5" type="ORF">GGQ01_001490</name>
</gene>
<proteinExistence type="predicted"/>
<dbReference type="Proteomes" id="UP001155040">
    <property type="component" value="Unassembled WGS sequence"/>
</dbReference>
<evidence type="ECO:0000313" key="3">
    <source>
        <dbReference type="EMBL" id="MCS3864882.1"/>
    </source>
</evidence>
<evidence type="ECO:0000313" key="5">
    <source>
        <dbReference type="EMBL" id="MCS4036429.1"/>
    </source>
</evidence>
<dbReference type="GeneID" id="83727716"/>
<evidence type="ECO:0000313" key="6">
    <source>
        <dbReference type="EMBL" id="MCS4121453.1"/>
    </source>
</evidence>
<evidence type="ECO:0000313" key="7">
    <source>
        <dbReference type="EMBL" id="MCS4156360.1"/>
    </source>
</evidence>
<dbReference type="EMBL" id="JANTYZ010000003">
    <property type="protein sequence ID" value="MCS3864882.1"/>
    <property type="molecule type" value="Genomic_DNA"/>
</dbReference>
<evidence type="ECO:0000313" key="4">
    <source>
        <dbReference type="EMBL" id="MCS3952250.1"/>
    </source>
</evidence>
<dbReference type="Proteomes" id="UP001155110">
    <property type="component" value="Unassembled WGS sequence"/>
</dbReference>
<dbReference type="Proteomes" id="UP001155034">
    <property type="component" value="Unassembled WGS sequence"/>
</dbReference>
<dbReference type="EMBL" id="JANTZM010000001">
    <property type="protein sequence ID" value="MCS4156360.1"/>
    <property type="molecule type" value="Genomic_DNA"/>
</dbReference>
<organism evidence="2 8">
    <name type="scientific">Salinibacter ruber</name>
    <dbReference type="NCBI Taxonomy" id="146919"/>
    <lineage>
        <taxon>Bacteria</taxon>
        <taxon>Pseudomonadati</taxon>
        <taxon>Rhodothermota</taxon>
        <taxon>Rhodothermia</taxon>
        <taxon>Rhodothermales</taxon>
        <taxon>Salinibacteraceae</taxon>
        <taxon>Salinibacter</taxon>
    </lineage>
</organism>
<dbReference type="EMBL" id="JANUBF010000008">
    <property type="protein sequence ID" value="MCS4036429.1"/>
    <property type="molecule type" value="Genomic_DNA"/>
</dbReference>
<dbReference type="Proteomes" id="UP001155144">
    <property type="component" value="Unassembled WGS sequence"/>
</dbReference>
<evidence type="ECO:0000313" key="8">
    <source>
        <dbReference type="Proteomes" id="UP001155057"/>
    </source>
</evidence>
<dbReference type="Proteomes" id="UP001155057">
    <property type="component" value="Unassembled WGS sequence"/>
</dbReference>
<dbReference type="EMBL" id="JANUBL010000003">
    <property type="protein sequence ID" value="MCS4121453.1"/>
    <property type="molecule type" value="Genomic_DNA"/>
</dbReference>
<sequence>MAHDTTEIYVRDLSEDAAADWLQGVFEGLEQVQEAPIVTYEGRYDGEAVPVQITEQVKNGPYTSIWFNAPRLPWESIRECARAAHDALGAEVLCYLNQPKEPWRMLRMEAGEMERVDERTLEDF</sequence>
<reference evidence="2" key="1">
    <citation type="submission" date="2022-08" db="EMBL/GenBank/DDBJ databases">
        <title>Genomic Encyclopedia of Type Strains, Phase V (KMG-V): Genome sequencing to study the core and pangenomes of soil and plant-associated prokaryotes.</title>
        <authorList>
            <person name="Whitman W."/>
        </authorList>
    </citation>
    <scope>NUCLEOTIDE SEQUENCE</scope>
    <source>
        <strain evidence="1">0</strain>
        <strain evidence="3">SP2016B</strain>
        <strain evidence="4">SP2017</strain>
        <strain evidence="7">SP3002</strain>
        <strain evidence="5">SP3012</strain>
        <strain evidence="6">SP3026</strain>
        <strain evidence="2">SP3049</strain>
    </source>
</reference>
<dbReference type="AlphaFoldDB" id="A0A840EKZ8"/>
<dbReference type="Proteomes" id="UP001155010">
    <property type="component" value="Unassembled WGS sequence"/>
</dbReference>
<dbReference type="EMBL" id="JANUAE010000016">
    <property type="protein sequence ID" value="MCS3711680.1"/>
    <property type="molecule type" value="Genomic_DNA"/>
</dbReference>